<proteinExistence type="predicted"/>
<comment type="caution">
    <text evidence="3">The sequence shown here is derived from an EMBL/GenBank/DDBJ whole genome shotgun (WGS) entry which is preliminary data.</text>
</comment>
<organism evidence="3 4">
    <name type="scientific">Anaerobaca lacustris</name>
    <dbReference type="NCBI Taxonomy" id="3044600"/>
    <lineage>
        <taxon>Bacteria</taxon>
        <taxon>Pseudomonadati</taxon>
        <taxon>Planctomycetota</taxon>
        <taxon>Phycisphaerae</taxon>
        <taxon>Sedimentisphaerales</taxon>
        <taxon>Anaerobacaceae</taxon>
        <taxon>Anaerobaca</taxon>
    </lineage>
</organism>
<protein>
    <submittedName>
        <fullName evidence="3">Pilus assembly PilX N-terminal domain-containing protein</fullName>
    </submittedName>
</protein>
<dbReference type="Pfam" id="PF14341">
    <property type="entry name" value="PilX_N"/>
    <property type="match status" value="1"/>
</dbReference>
<sequence>MTRSKINCACRRGSALVLSLLFLTVLSAMAIAMATISGANVQVAHNQRQGGWALAGAHSGLEVLRYYLKDVSVPIGAPQDRLAAIAGELQEMFADVQNISVSYSADTLTMTFAPVTLDAEVDQRFAATVTYGAHADGTPNYDALDVTITGSGGQATKRIGVCYSLRDIGNPIFDYGIATRGPLKTQGNVDIETFNETFSANIYIESLNSNLALEMIGKSSIGGTVTIANGAANVDIANSSTVLGAKGSNAIQHITIGADACTFPVPNPSEFLGYVTTTFQTGDPTSNTTLTNVEIPADTNPQFTGNTTINGVMYIRQPNTVRFVGNATINGIIVAEGQLETPSELNHLDFGGTVISNDVSTLSAEEFGALTEQTGTFIVAPGFSVSFGGNASMINGVIAASGVEFYGHAGGTVNGSIINYSDDRMDLAGNTDLVFNRSGRDKIPAGFEPQTTLEFVPASYQEYL</sequence>
<reference evidence="3" key="1">
    <citation type="submission" date="2023-05" db="EMBL/GenBank/DDBJ databases">
        <title>Anaerotaeda fermentans gen. nov., sp. nov., a novel anaerobic planctomycete of the new family within the order Sedimentisphaerales isolated from Taman Peninsula, Russia.</title>
        <authorList>
            <person name="Khomyakova M.A."/>
            <person name="Merkel A.Y."/>
            <person name="Slobodkin A.I."/>
        </authorList>
    </citation>
    <scope>NUCLEOTIDE SEQUENCE</scope>
    <source>
        <strain evidence="3">M17dextr</strain>
    </source>
</reference>
<dbReference type="Proteomes" id="UP001431776">
    <property type="component" value="Unassembled WGS sequence"/>
</dbReference>
<gene>
    <name evidence="3" type="ORF">QJ522_16230</name>
</gene>
<accession>A0AAW6TY38</accession>
<evidence type="ECO:0000313" key="3">
    <source>
        <dbReference type="EMBL" id="MDI6450606.1"/>
    </source>
</evidence>
<dbReference type="EMBL" id="JASCXX010000022">
    <property type="protein sequence ID" value="MDI6450606.1"/>
    <property type="molecule type" value="Genomic_DNA"/>
</dbReference>
<evidence type="ECO:0000259" key="2">
    <source>
        <dbReference type="Pfam" id="PF14341"/>
    </source>
</evidence>
<dbReference type="RefSeq" id="WP_349246016.1">
    <property type="nucleotide sequence ID" value="NZ_JASCXX010000022.1"/>
</dbReference>
<dbReference type="AlphaFoldDB" id="A0AAW6TY38"/>
<keyword evidence="1" id="KW-0732">Signal</keyword>
<feature type="domain" description="Type 4 fimbrial biogenesis protein PilX N-terminal" evidence="2">
    <location>
        <begin position="12"/>
        <end position="62"/>
    </location>
</feature>
<keyword evidence="4" id="KW-1185">Reference proteome</keyword>
<feature type="chain" id="PRO_5043644643" evidence="1">
    <location>
        <begin position="31"/>
        <end position="464"/>
    </location>
</feature>
<feature type="signal peptide" evidence="1">
    <location>
        <begin position="1"/>
        <end position="30"/>
    </location>
</feature>
<name>A0AAW6TY38_9BACT</name>
<evidence type="ECO:0000313" key="4">
    <source>
        <dbReference type="Proteomes" id="UP001431776"/>
    </source>
</evidence>
<evidence type="ECO:0000256" key="1">
    <source>
        <dbReference type="SAM" id="SignalP"/>
    </source>
</evidence>
<dbReference type="InterPro" id="IPR025746">
    <property type="entry name" value="PilX_N_dom"/>
</dbReference>